<dbReference type="GO" id="GO:0004674">
    <property type="term" value="F:protein serine/threonine kinase activity"/>
    <property type="evidence" value="ECO:0007669"/>
    <property type="project" value="UniProtKB-KW"/>
</dbReference>
<keyword evidence="8" id="KW-1185">Reference proteome</keyword>
<dbReference type="InterPro" id="IPR011009">
    <property type="entry name" value="Kinase-like_dom_sf"/>
</dbReference>
<dbReference type="GeneID" id="37062841"/>
<evidence type="ECO:0000256" key="4">
    <source>
        <dbReference type="ARBA" id="ARBA00022777"/>
    </source>
</evidence>
<dbReference type="SMART" id="SM00220">
    <property type="entry name" value="S_TKc"/>
    <property type="match status" value="1"/>
</dbReference>
<dbReference type="OrthoDB" id="1668230at2759"/>
<protein>
    <submittedName>
        <fullName evidence="7">Serine/threonine protein kinase</fullName>
    </submittedName>
</protein>
<feature type="domain" description="Protein kinase" evidence="6">
    <location>
        <begin position="1"/>
        <end position="250"/>
    </location>
</feature>
<dbReference type="VEuPathDB" id="FungiDB:BO70DRAFT_324018"/>
<dbReference type="Pfam" id="PF00069">
    <property type="entry name" value="Pkinase"/>
    <property type="match status" value="1"/>
</dbReference>
<evidence type="ECO:0000256" key="1">
    <source>
        <dbReference type="ARBA" id="ARBA00022527"/>
    </source>
</evidence>
<evidence type="ECO:0000256" key="3">
    <source>
        <dbReference type="ARBA" id="ARBA00022741"/>
    </source>
</evidence>
<proteinExistence type="predicted"/>
<dbReference type="PANTHER" id="PTHR24351">
    <property type="entry name" value="RIBOSOMAL PROTEIN S6 KINASE"/>
    <property type="match status" value="1"/>
</dbReference>
<keyword evidence="4 7" id="KW-0418">Kinase</keyword>
<dbReference type="STRING" id="1448321.A0A317V057"/>
<reference evidence="7 8" key="1">
    <citation type="submission" date="2016-12" db="EMBL/GenBank/DDBJ databases">
        <title>The genomes of Aspergillus section Nigri reveals drivers in fungal speciation.</title>
        <authorList>
            <consortium name="DOE Joint Genome Institute"/>
            <person name="Vesth T.C."/>
            <person name="Nybo J."/>
            <person name="Theobald S."/>
            <person name="Brandl J."/>
            <person name="Frisvad J.C."/>
            <person name="Nielsen K.F."/>
            <person name="Lyhne E.K."/>
            <person name="Kogle M.E."/>
            <person name="Kuo A."/>
            <person name="Riley R."/>
            <person name="Clum A."/>
            <person name="Nolan M."/>
            <person name="Lipzen A."/>
            <person name="Salamov A."/>
            <person name="Henrissat B."/>
            <person name="Wiebenga A."/>
            <person name="De Vries R.P."/>
            <person name="Grigoriev I.V."/>
            <person name="Mortensen U.H."/>
            <person name="Andersen M.R."/>
            <person name="Baker S.E."/>
        </authorList>
    </citation>
    <scope>NUCLEOTIDE SEQUENCE [LARGE SCALE GENOMIC DNA]</scope>
    <source>
        <strain evidence="7 8">CBS 117.55</strain>
    </source>
</reference>
<dbReference type="EMBL" id="MSFL01000043">
    <property type="protein sequence ID" value="PWY66751.1"/>
    <property type="molecule type" value="Genomic_DNA"/>
</dbReference>
<keyword evidence="1 7" id="KW-0723">Serine/threonine-protein kinase</keyword>
<evidence type="ECO:0000259" key="6">
    <source>
        <dbReference type="PROSITE" id="PS50011"/>
    </source>
</evidence>
<organism evidence="7 8">
    <name type="scientific">Aspergillus heteromorphus CBS 117.55</name>
    <dbReference type="NCBI Taxonomy" id="1448321"/>
    <lineage>
        <taxon>Eukaryota</taxon>
        <taxon>Fungi</taxon>
        <taxon>Dikarya</taxon>
        <taxon>Ascomycota</taxon>
        <taxon>Pezizomycotina</taxon>
        <taxon>Eurotiomycetes</taxon>
        <taxon>Eurotiomycetidae</taxon>
        <taxon>Eurotiales</taxon>
        <taxon>Aspergillaceae</taxon>
        <taxon>Aspergillus</taxon>
        <taxon>Aspergillus subgen. Circumdati</taxon>
    </lineage>
</organism>
<dbReference type="PROSITE" id="PS50011">
    <property type="entry name" value="PROTEIN_KINASE_DOM"/>
    <property type="match status" value="1"/>
</dbReference>
<name>A0A317V057_9EURO</name>
<dbReference type="SUPFAM" id="SSF56112">
    <property type="entry name" value="Protein kinase-like (PK-like)"/>
    <property type="match status" value="1"/>
</dbReference>
<keyword evidence="2" id="KW-0808">Transferase</keyword>
<accession>A0A317V057</accession>
<evidence type="ECO:0000313" key="7">
    <source>
        <dbReference type="EMBL" id="PWY66751.1"/>
    </source>
</evidence>
<keyword evidence="5" id="KW-0067">ATP-binding</keyword>
<evidence type="ECO:0000313" key="8">
    <source>
        <dbReference type="Proteomes" id="UP000247233"/>
    </source>
</evidence>
<comment type="caution">
    <text evidence="7">The sequence shown here is derived from an EMBL/GenBank/DDBJ whole genome shotgun (WGS) entry which is preliminary data.</text>
</comment>
<dbReference type="RefSeq" id="XP_025394881.1">
    <property type="nucleotide sequence ID" value="XM_025540604.1"/>
</dbReference>
<dbReference type="GO" id="GO:0005524">
    <property type="term" value="F:ATP binding"/>
    <property type="evidence" value="ECO:0007669"/>
    <property type="project" value="UniProtKB-KW"/>
</dbReference>
<dbReference type="AlphaFoldDB" id="A0A317V057"/>
<dbReference type="InterPro" id="IPR000719">
    <property type="entry name" value="Prot_kinase_dom"/>
</dbReference>
<dbReference type="Gene3D" id="1.10.510.10">
    <property type="entry name" value="Transferase(Phosphotransferase) domain 1"/>
    <property type="match status" value="1"/>
</dbReference>
<sequence>MRDERAVHRLLEKHPHPNIVEALDTTRPEGIYFRKYHSCPDPAFTAQGRRIRWYQDIIRGLAHIHSLGITHSDLHRANILLDNKGNAVLSDFGGSCRQGASNPFIGTPQNGYTETVCDASDRFAMGSLIYEMEKGYPPQIRTNSETGDLLLPRFYTGHDGIDLLIDHAWRGEYTSTREMLARAEELYTTLGREEVRNVVPKKKLRARIKQWRKVCEREHGCILYSLPTEVELHDLEERYGQRMKEEGLRD</sequence>
<gene>
    <name evidence="7" type="ORF">BO70DRAFT_324018</name>
</gene>
<evidence type="ECO:0000256" key="5">
    <source>
        <dbReference type="ARBA" id="ARBA00022840"/>
    </source>
</evidence>
<keyword evidence="3" id="KW-0547">Nucleotide-binding</keyword>
<evidence type="ECO:0000256" key="2">
    <source>
        <dbReference type="ARBA" id="ARBA00022679"/>
    </source>
</evidence>
<dbReference type="Proteomes" id="UP000247233">
    <property type="component" value="Unassembled WGS sequence"/>
</dbReference>